<evidence type="ECO:0008006" key="5">
    <source>
        <dbReference type="Google" id="ProtNLM"/>
    </source>
</evidence>
<keyword evidence="1" id="KW-1133">Transmembrane helix</keyword>
<sequence>MKLKGMVSLLLLMTLLLLPAPAHSAAAPQRVLLLYDSLAKGTALAGNVAELQRLLAAYSTKVTLSSLDKYEKGVLNSYSKVITVINRSDLSITNEAYLKDIADYPGQLMYVGYNTPGPMKQALRLTAAVWPGGSAKLSIGGFSGIDLKVEEMPYIAASQAVRTYGRLSFQESSLEAPYAVSSGQYTYAPYLRQGDSSVMAMAYVLKDWLPSSAVPHTYLVLREIYPFSDLDLLEKVADRLYQEGIPFIASVQPVFGNTDFPAMERYLEALKIVQSRNGTILVNAPAVRPPINSNDYTLHDKMNAFLNVLIKNGLAPLGAGAESYWSYDKEYAERGLGFFDSAVLYPDEEVRYMDQTNVSKTFASSLYSLTTESLQGLSHTSHAMPQLPVNTAITAELPEDEAGINKLLQTLEQQWITFADYKQGAHKTVTEENTVVSADGVVSVNGVPLNVDYVPEAVSSDYQYKEEQIRSFTKLFSVQNKFFIVVIIAALLLFGGLMTIGYRLYRKKYLKS</sequence>
<protein>
    <recommendedName>
        <fullName evidence="5">DUF2334 domain-containing protein</fullName>
    </recommendedName>
</protein>
<keyword evidence="1" id="KW-0812">Transmembrane</keyword>
<dbReference type="EMBL" id="LVWI01000114">
    <property type="protein sequence ID" value="OKP76619.1"/>
    <property type="molecule type" value="Genomic_DNA"/>
</dbReference>
<organism evidence="3 4">
    <name type="scientific">Paenibacillus helianthi</name>
    <dbReference type="NCBI Taxonomy" id="1349432"/>
    <lineage>
        <taxon>Bacteria</taxon>
        <taxon>Bacillati</taxon>
        <taxon>Bacillota</taxon>
        <taxon>Bacilli</taxon>
        <taxon>Bacillales</taxon>
        <taxon>Paenibacillaceae</taxon>
        <taxon>Paenibacillus</taxon>
    </lineage>
</organism>
<evidence type="ECO:0000256" key="2">
    <source>
        <dbReference type="SAM" id="SignalP"/>
    </source>
</evidence>
<evidence type="ECO:0000313" key="3">
    <source>
        <dbReference type="EMBL" id="OKP76619.1"/>
    </source>
</evidence>
<dbReference type="Proteomes" id="UP000186058">
    <property type="component" value="Unassembled WGS sequence"/>
</dbReference>
<keyword evidence="1" id="KW-0472">Membrane</keyword>
<accession>A0ABX3EEZ4</accession>
<gene>
    <name evidence="3" type="ORF">A3844_30595</name>
</gene>
<reference evidence="3 4" key="1">
    <citation type="submission" date="2016-03" db="EMBL/GenBank/DDBJ databases">
        <authorList>
            <person name="Sant'Anna F.H."/>
            <person name="Ambrosini A."/>
            <person name="Souza R."/>
            <person name="Bach E."/>
            <person name="Fernandes G."/>
            <person name="Balsanelli E."/>
            <person name="Baura V.A."/>
            <person name="Souza E.M."/>
            <person name="Passaglia L."/>
        </authorList>
    </citation>
    <scope>NUCLEOTIDE SEQUENCE [LARGE SCALE GENOMIC DNA]</scope>
    <source>
        <strain evidence="3 4">P26E</strain>
    </source>
</reference>
<feature type="chain" id="PRO_5045775775" description="DUF2334 domain-containing protein" evidence="2">
    <location>
        <begin position="25"/>
        <end position="512"/>
    </location>
</feature>
<feature type="signal peptide" evidence="2">
    <location>
        <begin position="1"/>
        <end position="24"/>
    </location>
</feature>
<keyword evidence="2" id="KW-0732">Signal</keyword>
<evidence type="ECO:0000256" key="1">
    <source>
        <dbReference type="SAM" id="Phobius"/>
    </source>
</evidence>
<keyword evidence="4" id="KW-1185">Reference proteome</keyword>
<proteinExistence type="predicted"/>
<dbReference type="RefSeq" id="WP_083607132.1">
    <property type="nucleotide sequence ID" value="NZ_LVWI01000114.1"/>
</dbReference>
<feature type="transmembrane region" description="Helical" evidence="1">
    <location>
        <begin position="482"/>
        <end position="505"/>
    </location>
</feature>
<name>A0ABX3EEZ4_9BACL</name>
<evidence type="ECO:0000313" key="4">
    <source>
        <dbReference type="Proteomes" id="UP000186058"/>
    </source>
</evidence>
<comment type="caution">
    <text evidence="3">The sequence shown here is derived from an EMBL/GenBank/DDBJ whole genome shotgun (WGS) entry which is preliminary data.</text>
</comment>